<accession>A0A3P7M567</accession>
<protein>
    <submittedName>
        <fullName evidence="2">Uncharacterized protein</fullName>
    </submittedName>
</protein>
<name>A0A3P7M567_9BILA</name>
<feature type="region of interest" description="Disordered" evidence="1">
    <location>
        <begin position="68"/>
        <end position="94"/>
    </location>
</feature>
<reference evidence="2 3" key="1">
    <citation type="submission" date="2018-11" db="EMBL/GenBank/DDBJ databases">
        <authorList>
            <consortium name="Pathogen Informatics"/>
        </authorList>
    </citation>
    <scope>NUCLEOTIDE SEQUENCE [LARGE SCALE GENOMIC DNA]</scope>
</reference>
<keyword evidence="3" id="KW-1185">Reference proteome</keyword>
<sequence>MKSAIDERYRNDQFTEVLGLVRDAVKTLQQLPCTFKSSVSEFVDRTNLIDEGRMLLKMCIDVQQRIGGTVTTDSTPSSVSSRGCRSPEDSFNLF</sequence>
<gene>
    <name evidence="2" type="ORF">GPUH_LOCUS11272</name>
</gene>
<evidence type="ECO:0000313" key="2">
    <source>
        <dbReference type="EMBL" id="VDN18563.1"/>
    </source>
</evidence>
<dbReference type="EMBL" id="UYRT01078456">
    <property type="protein sequence ID" value="VDN18563.1"/>
    <property type="molecule type" value="Genomic_DNA"/>
</dbReference>
<evidence type="ECO:0000313" key="3">
    <source>
        <dbReference type="Proteomes" id="UP000271098"/>
    </source>
</evidence>
<organism evidence="2 3">
    <name type="scientific">Gongylonema pulchrum</name>
    <dbReference type="NCBI Taxonomy" id="637853"/>
    <lineage>
        <taxon>Eukaryota</taxon>
        <taxon>Metazoa</taxon>
        <taxon>Ecdysozoa</taxon>
        <taxon>Nematoda</taxon>
        <taxon>Chromadorea</taxon>
        <taxon>Rhabditida</taxon>
        <taxon>Spirurina</taxon>
        <taxon>Spiruromorpha</taxon>
        <taxon>Spiruroidea</taxon>
        <taxon>Gongylonematidae</taxon>
        <taxon>Gongylonema</taxon>
    </lineage>
</organism>
<proteinExistence type="predicted"/>
<dbReference type="Proteomes" id="UP000271098">
    <property type="component" value="Unassembled WGS sequence"/>
</dbReference>
<dbReference type="AlphaFoldDB" id="A0A3P7M567"/>
<evidence type="ECO:0000256" key="1">
    <source>
        <dbReference type="SAM" id="MobiDB-lite"/>
    </source>
</evidence>
<feature type="compositionally biased region" description="Low complexity" evidence="1">
    <location>
        <begin position="69"/>
        <end position="81"/>
    </location>
</feature>